<dbReference type="InterPro" id="IPR003965">
    <property type="entry name" value="Fatty_acid_synthase"/>
</dbReference>
<dbReference type="Pfam" id="PF00501">
    <property type="entry name" value="AMP-binding"/>
    <property type="match status" value="1"/>
</dbReference>
<dbReference type="PROSITE" id="PS00455">
    <property type="entry name" value="AMP_BINDING"/>
    <property type="match status" value="1"/>
</dbReference>
<sequence>MWSVASRASGMAGLRRNKATTTLGGFMPEYRAQQENAEFPLSAPQASIWSEWINNPDAADFHICEFIELNGPLELVHFRAAIEQADAETDAMSLCFSTDAGRPLLTLPDKRPPFDYLLIDLGETADAEACAWRELESARRQPLDLARGNSMRHRLIRFSGQRHWWVRICHHLTSDAMSGVVMCRRVEELYNARVQGQEVTPAAFTSYREFIEEDQRYPDSRACHSAVSYWRERLQDDQPVSRFASESRQPSASQSRTSDQQLILRCPLPAARLQQLKGFAAQLGCSMSILLQAVYQLLLARENGQQHSVCYSPVMNRYGRSERAMPGLFAVSLPFPLDCQDEQSFTELVAQVSRHKKADMRHMRLAPTRMRTAGIGRGSFSRRGGAVFIANDFALSLDFHGLTTRITNAYVGAVDDVALVYLGNDMHDPDSEAMLVWVCNLSVLSAPHMQRLISRFDVLLDAAMADPHRPLRYLSVLGKAELAQIRQWEQGAAVDARLLHTLLPARIWQRTAFIPDAIAVRYAGHDYRYRWLAEKAGELAARLQQVGVGKGARVGLCTSPCAEQIAAVLAILSVGAAVMPLDPQMPAVRLVAMLSFAEADAVLVDADGQTLLQQAGWQQGLMSLEQAPESQGALTQPVTLSPDDIAFVYHTSGSTGQPKPVLIPHGALCLKTLSMAELFGYGSDEVACVATSMNFDPWMQQVMMALSQGANLWLADRLLQADPAAFWREAVTAGMTQLNMAPTQLDSLMQGEVPTAELQLRRILLGGEVLRPELANRLRLLLGAPVWNMYGPTETTVDITGIQLPELVQGELPIGRVLPGGVVRLLNAQRQRVAIGEAGEICIGGVGITAGYLAMAKANQQRFIDDPYATGATLYRSGDRGCWNEQGELLYLGRDDDQVKVRGQRIELAEVEAQLHRCQGVEQGVVWYQADAQGGSVQAAVAGQVAERELVAELSRRLPAAAVPAQYLLLERLPVMASGKIDRQRLKALLAERQQHSAQLSLQPAPVAPSAASGRRHSLEQAIGQIWAELLSQPRVDPTANLFEIGAHSLLVPRAQARISAVAGREVRAVELFHHSSVRALAAFLSGEAQEPAAPALSHTHGAASALSAKGVSANTAPVNAAEPIAVIGMGMRFPGAETREQFWQLLVNGQEAISDLTAEHFRQLGADPALLERDNFVARHGVLAGIDQFDPAPFGLSLAEAREMDPQQRLLLEVAKAALEDACCDPQRDGPVGTYVGTGFATYMLDLLSPGIRLTANADRYAVSLGNDKDYAATRLAYKLGLTGPAVAVSTACSTGLVSVALAVQALRSGQCRVALAGGASFGFSLGGGFQYVAGGIGSRSGHCRPYDQQADGTIGASGAGVVLLKRLSDAMADGDTINGVIRGIGLSNDGAAKAAFTAPSVSGQVQAIRHALQDANVAPDSIGYVEGHGTGTALGDPIEVEGLNLAYGHSEQPAWLGSVKGNLGHLDAASGIASLIKALLSLERGTVPPTCHFTVANPHIPFAEGRFRVNDQPQPWPVQQGLRRAGINNFGVGGTNVHVIVEQAPPPVAAVSNQQNGDIDHTCLLPLSAASATALTQNCLALADHLEVLVEQHKTVPALADMALSLSVRPSLSYRHSIVASDLPQAVQQLRQLATTSVSRADGHSQPLALLFPGQGAQQPGMARELYQQQPEFRQWLDQACQHLLQQPDNQHLQPLKTLLLADPDDGEAAQQLADTALTQPALFIVEYGIARLLCQWGLQPVALLGHSIGEYAAAALAGVMSATDTLDLVAARGRLMASAPAGAMLALSMAEADVQQLLAETGLSLAIAALNGPRQCVVSGSVAAMEKFEQALQQRAINGKRLAVSHGFHSAQMDAVLDAFRQRVASVQLSPPAIAIASNLTGNWLSDAEATDPDYWVRHLRGTVRYADDVACLQTLGPLQLLECGPGMTAARLAQANGVPAAQVLASQPLCSPAAQPPRRAGRAALLSAVGQLWSNGLLPDWQAVHGRQHWQRTPLPTYRYARQRCWVETPALPVDRTASVTVATSVKVANPSTLANQNNMTSPNVATRMSFWGSGVPTPAQPEIAPAVVPPLHSADADLSQQVLTIWCEMFGRDDIQAEDDFFVLGGDSLLAVRLVSRLQSELGCDISTAVMLDCQTPAALVAWLESHAIPPAVPPTPIAPVFAVPAKEPVVNQQISHREEGVL</sequence>
<name>A0A2S5KM68_9PROT</name>
<dbReference type="PANTHER" id="PTHR43775">
    <property type="entry name" value="FATTY ACID SYNTHASE"/>
    <property type="match status" value="1"/>
</dbReference>
<dbReference type="SUPFAM" id="SSF53901">
    <property type="entry name" value="Thiolase-like"/>
    <property type="match status" value="1"/>
</dbReference>
<feature type="domain" description="Carrier" evidence="5">
    <location>
        <begin position="2078"/>
        <end position="2153"/>
    </location>
</feature>
<dbReference type="InterPro" id="IPR000873">
    <property type="entry name" value="AMP-dep_synth/lig_dom"/>
</dbReference>
<evidence type="ECO:0000256" key="2">
    <source>
        <dbReference type="ARBA" id="ARBA00022553"/>
    </source>
</evidence>
<evidence type="ECO:0000313" key="8">
    <source>
        <dbReference type="Proteomes" id="UP000238196"/>
    </source>
</evidence>
<comment type="caution">
    <text evidence="7">The sequence shown here is derived from an EMBL/GenBank/DDBJ whole genome shotgun (WGS) entry which is preliminary data.</text>
</comment>
<dbReference type="SUPFAM" id="SSF47336">
    <property type="entry name" value="ACP-like"/>
    <property type="match status" value="2"/>
</dbReference>
<feature type="domain" description="Carrier" evidence="5">
    <location>
        <begin position="1014"/>
        <end position="1089"/>
    </location>
</feature>
<evidence type="ECO:0000256" key="3">
    <source>
        <dbReference type="ARBA" id="ARBA00022679"/>
    </source>
</evidence>
<dbReference type="PROSITE" id="PS52004">
    <property type="entry name" value="KS3_2"/>
    <property type="match status" value="1"/>
</dbReference>
<dbReference type="SUPFAM" id="SSF52777">
    <property type="entry name" value="CoA-dependent acyltransferases"/>
    <property type="match status" value="2"/>
</dbReference>
<dbReference type="EMBL" id="PRLP01000064">
    <property type="protein sequence ID" value="PPC75888.1"/>
    <property type="molecule type" value="Genomic_DNA"/>
</dbReference>
<dbReference type="SUPFAM" id="SSF52151">
    <property type="entry name" value="FabD/lysophospholipase-like"/>
    <property type="match status" value="1"/>
</dbReference>
<evidence type="ECO:0000313" key="7">
    <source>
        <dbReference type="EMBL" id="PPC75888.1"/>
    </source>
</evidence>
<dbReference type="InterPro" id="IPR020841">
    <property type="entry name" value="PKS_Beta-ketoAc_synthase_dom"/>
</dbReference>
<dbReference type="PROSITE" id="PS00606">
    <property type="entry name" value="KS3_1"/>
    <property type="match status" value="1"/>
</dbReference>
<dbReference type="GO" id="GO:0004312">
    <property type="term" value="F:fatty acid synthase activity"/>
    <property type="evidence" value="ECO:0007669"/>
    <property type="project" value="InterPro"/>
</dbReference>
<comment type="similarity">
    <text evidence="4">In the C-terminal section; belongs to the NRP synthetase family.</text>
</comment>
<dbReference type="InterPro" id="IPR018201">
    <property type="entry name" value="Ketoacyl_synth_AS"/>
</dbReference>
<dbReference type="InterPro" id="IPR036736">
    <property type="entry name" value="ACP-like_sf"/>
</dbReference>
<dbReference type="Gene3D" id="3.30.559.30">
    <property type="entry name" value="Nonribosomal peptide synthetase, condensation domain"/>
    <property type="match status" value="1"/>
</dbReference>
<dbReference type="InterPro" id="IPR016035">
    <property type="entry name" value="Acyl_Trfase/lysoPLipase"/>
</dbReference>
<proteinExistence type="inferred from homology"/>
<keyword evidence="3" id="KW-0808">Transferase</keyword>
<dbReference type="InterPro" id="IPR045851">
    <property type="entry name" value="AMP-bd_C_sf"/>
</dbReference>
<dbReference type="CDD" id="cd00833">
    <property type="entry name" value="PKS"/>
    <property type="match status" value="1"/>
</dbReference>
<evidence type="ECO:0000256" key="1">
    <source>
        <dbReference type="ARBA" id="ARBA00022450"/>
    </source>
</evidence>
<dbReference type="SUPFAM" id="SSF56801">
    <property type="entry name" value="Acetyl-CoA synthetase-like"/>
    <property type="match status" value="1"/>
</dbReference>
<accession>A0A2S5KM68</accession>
<dbReference type="Pfam" id="PF00109">
    <property type="entry name" value="ketoacyl-synt"/>
    <property type="match status" value="1"/>
</dbReference>
<dbReference type="InterPro" id="IPR042099">
    <property type="entry name" value="ANL_N_sf"/>
</dbReference>
<dbReference type="PANTHER" id="PTHR43775:SF51">
    <property type="entry name" value="INACTIVE PHENOLPHTHIOCEROL SYNTHESIS POLYKETIDE SYNTHASE TYPE I PKS1-RELATED"/>
    <property type="match status" value="1"/>
</dbReference>
<dbReference type="PRINTS" id="PR01483">
    <property type="entry name" value="FASYNTHASE"/>
</dbReference>
<dbReference type="CDD" id="cd05930">
    <property type="entry name" value="A_NRPS"/>
    <property type="match status" value="1"/>
</dbReference>
<dbReference type="Gene3D" id="3.30.70.3290">
    <property type="match status" value="1"/>
</dbReference>
<dbReference type="InterPro" id="IPR020845">
    <property type="entry name" value="AMP-binding_CS"/>
</dbReference>
<keyword evidence="1" id="KW-0596">Phosphopantetheine</keyword>
<dbReference type="InterPro" id="IPR014031">
    <property type="entry name" value="Ketoacyl_synth_C"/>
</dbReference>
<dbReference type="InterPro" id="IPR014043">
    <property type="entry name" value="Acyl_transferase_dom"/>
</dbReference>
<dbReference type="OrthoDB" id="9778690at2"/>
<dbReference type="NCBIfam" id="TIGR01733">
    <property type="entry name" value="AA-adenyl-dom"/>
    <property type="match status" value="1"/>
</dbReference>
<reference evidence="7 8" key="1">
    <citation type="submission" date="2018-02" db="EMBL/GenBank/DDBJ databases">
        <title>novel marine gammaproteobacteria from coastal saline agro ecosystem.</title>
        <authorList>
            <person name="Krishnan R."/>
            <person name="Ramesh Kumar N."/>
        </authorList>
    </citation>
    <scope>NUCLEOTIDE SEQUENCE [LARGE SCALE GENOMIC DNA]</scope>
    <source>
        <strain evidence="7 8">228</strain>
    </source>
</reference>
<dbReference type="InterPro" id="IPR023213">
    <property type="entry name" value="CAT-like_dom_sf"/>
</dbReference>
<evidence type="ECO:0008006" key="9">
    <source>
        <dbReference type="Google" id="ProtNLM"/>
    </source>
</evidence>
<dbReference type="Gene3D" id="3.30.300.30">
    <property type="match status" value="1"/>
</dbReference>
<protein>
    <recommendedName>
        <fullName evidence="9">Non-ribosomal peptide synthetase</fullName>
    </recommendedName>
</protein>
<evidence type="ECO:0000259" key="6">
    <source>
        <dbReference type="PROSITE" id="PS52004"/>
    </source>
</evidence>
<dbReference type="GO" id="GO:0004315">
    <property type="term" value="F:3-oxoacyl-[acyl-carrier-protein] synthase activity"/>
    <property type="evidence" value="ECO:0007669"/>
    <property type="project" value="InterPro"/>
</dbReference>
<dbReference type="GO" id="GO:0006633">
    <property type="term" value="P:fatty acid biosynthetic process"/>
    <property type="evidence" value="ECO:0007669"/>
    <property type="project" value="InterPro"/>
</dbReference>
<evidence type="ECO:0000259" key="5">
    <source>
        <dbReference type="PROSITE" id="PS50075"/>
    </source>
</evidence>
<gene>
    <name evidence="7" type="ORF">C4K68_18220</name>
</gene>
<dbReference type="InterPro" id="IPR001242">
    <property type="entry name" value="Condensation_dom"/>
</dbReference>
<dbReference type="Pfam" id="PF02801">
    <property type="entry name" value="Ketoacyl-synt_C"/>
    <property type="match status" value="1"/>
</dbReference>
<feature type="domain" description="Ketosynthase family 3 (KS3)" evidence="6">
    <location>
        <begin position="1122"/>
        <end position="1545"/>
    </location>
</feature>
<dbReference type="InterPro" id="IPR014030">
    <property type="entry name" value="Ketoacyl_synth_N"/>
</dbReference>
<dbReference type="Pfam" id="PF16197">
    <property type="entry name" value="KAsynt_C_assoc"/>
    <property type="match status" value="1"/>
</dbReference>
<dbReference type="Gene3D" id="3.40.366.10">
    <property type="entry name" value="Malonyl-Coenzyme A Acyl Carrier Protein, domain 2"/>
    <property type="match status" value="1"/>
</dbReference>
<keyword evidence="2" id="KW-0597">Phosphoprotein</keyword>
<dbReference type="InterPro" id="IPR010071">
    <property type="entry name" value="AA_adenyl_dom"/>
</dbReference>
<dbReference type="GO" id="GO:0031177">
    <property type="term" value="F:phosphopantetheine binding"/>
    <property type="evidence" value="ECO:0007669"/>
    <property type="project" value="InterPro"/>
</dbReference>
<dbReference type="Gene3D" id="3.30.559.10">
    <property type="entry name" value="Chloramphenicol acetyltransferase-like domain"/>
    <property type="match status" value="1"/>
</dbReference>
<dbReference type="Gene3D" id="1.10.1200.10">
    <property type="entry name" value="ACP-like"/>
    <property type="match status" value="2"/>
</dbReference>
<dbReference type="InterPro" id="IPR020806">
    <property type="entry name" value="PKS_PP-bd"/>
</dbReference>
<dbReference type="SMART" id="SM00825">
    <property type="entry name" value="PKS_KS"/>
    <property type="match status" value="1"/>
</dbReference>
<dbReference type="GO" id="GO:0005835">
    <property type="term" value="C:fatty acid synthase complex"/>
    <property type="evidence" value="ECO:0007669"/>
    <property type="project" value="InterPro"/>
</dbReference>
<dbReference type="Pfam" id="PF00668">
    <property type="entry name" value="Condensation"/>
    <property type="match status" value="1"/>
</dbReference>
<dbReference type="InterPro" id="IPR016036">
    <property type="entry name" value="Malonyl_transacylase_ACP-bd"/>
</dbReference>
<dbReference type="Pfam" id="PF00698">
    <property type="entry name" value="Acyl_transf_1"/>
    <property type="match status" value="1"/>
</dbReference>
<dbReference type="InterPro" id="IPR009081">
    <property type="entry name" value="PP-bd_ACP"/>
</dbReference>
<dbReference type="Gene3D" id="3.40.50.12780">
    <property type="entry name" value="N-terminal domain of ligase-like"/>
    <property type="match status" value="1"/>
</dbReference>
<dbReference type="SMART" id="SM00827">
    <property type="entry name" value="PKS_AT"/>
    <property type="match status" value="1"/>
</dbReference>
<dbReference type="Gene3D" id="3.40.47.10">
    <property type="match status" value="1"/>
</dbReference>
<dbReference type="PROSITE" id="PS50075">
    <property type="entry name" value="CARRIER"/>
    <property type="match status" value="2"/>
</dbReference>
<dbReference type="InterPro" id="IPR016039">
    <property type="entry name" value="Thiolase-like"/>
</dbReference>
<organism evidence="7 8">
    <name type="scientific">Proteobacteria bacterium 228</name>
    <dbReference type="NCBI Taxonomy" id="2083153"/>
    <lineage>
        <taxon>Bacteria</taxon>
        <taxon>Pseudomonadati</taxon>
        <taxon>Pseudomonadota</taxon>
    </lineage>
</organism>
<dbReference type="InterPro" id="IPR032821">
    <property type="entry name" value="PKS_assoc"/>
</dbReference>
<dbReference type="InterPro" id="IPR001227">
    <property type="entry name" value="Ac_transferase_dom_sf"/>
</dbReference>
<dbReference type="InterPro" id="IPR050091">
    <property type="entry name" value="PKS_NRPS_Biosynth_Enz"/>
</dbReference>
<dbReference type="SUPFAM" id="SSF55048">
    <property type="entry name" value="Probable ACP-binding domain of malonyl-CoA ACP transacylase"/>
    <property type="match status" value="1"/>
</dbReference>
<dbReference type="Pfam" id="PF00550">
    <property type="entry name" value="PP-binding"/>
    <property type="match status" value="2"/>
</dbReference>
<dbReference type="Proteomes" id="UP000238196">
    <property type="component" value="Unassembled WGS sequence"/>
</dbReference>
<dbReference type="SMART" id="SM00823">
    <property type="entry name" value="PKS_PP"/>
    <property type="match status" value="2"/>
</dbReference>
<evidence type="ECO:0000256" key="4">
    <source>
        <dbReference type="ARBA" id="ARBA00029443"/>
    </source>
</evidence>